<proteinExistence type="predicted"/>
<organism evidence="5 6">
    <name type="scientific">Rhodoferax lacus</name>
    <dbReference type="NCBI Taxonomy" id="2184758"/>
    <lineage>
        <taxon>Bacteria</taxon>
        <taxon>Pseudomonadati</taxon>
        <taxon>Pseudomonadota</taxon>
        <taxon>Betaproteobacteria</taxon>
        <taxon>Burkholderiales</taxon>
        <taxon>Comamonadaceae</taxon>
        <taxon>Rhodoferax</taxon>
    </lineage>
</organism>
<dbReference type="EMBL" id="QFZK01000010">
    <property type="protein sequence ID" value="RFO96040.1"/>
    <property type="molecule type" value="Genomic_DNA"/>
</dbReference>
<protein>
    <recommendedName>
        <fullName evidence="4">Outer membrane protein beta-barrel domain-containing protein</fullName>
    </recommendedName>
</protein>
<gene>
    <name evidence="5" type="ORF">DIC66_15070</name>
</gene>
<evidence type="ECO:0000256" key="3">
    <source>
        <dbReference type="SAM" id="SignalP"/>
    </source>
</evidence>
<evidence type="ECO:0000256" key="2">
    <source>
        <dbReference type="ARBA" id="ARBA00022729"/>
    </source>
</evidence>
<feature type="signal peptide" evidence="3">
    <location>
        <begin position="1"/>
        <end position="21"/>
    </location>
</feature>
<dbReference type="GO" id="GO:0009279">
    <property type="term" value="C:cell outer membrane"/>
    <property type="evidence" value="ECO:0007669"/>
    <property type="project" value="UniProtKB-SubCell"/>
</dbReference>
<evidence type="ECO:0000313" key="5">
    <source>
        <dbReference type="EMBL" id="RFO96040.1"/>
    </source>
</evidence>
<dbReference type="SUPFAM" id="SSF56925">
    <property type="entry name" value="OMPA-like"/>
    <property type="match status" value="1"/>
</dbReference>
<keyword evidence="2 3" id="KW-0732">Signal</keyword>
<dbReference type="InterPro" id="IPR011250">
    <property type="entry name" value="OMP/PagP_B-barrel"/>
</dbReference>
<dbReference type="Pfam" id="PF13505">
    <property type="entry name" value="OMP_b-brl"/>
    <property type="match status" value="1"/>
</dbReference>
<sequence length="203" mass="21217">MQRITPLVLLAASLVSAPAFAQKTPFEGLSLGLNVGLDSGTTELGVGDNQINGLGWTSQGLGIQGAWGWPAGGTAIFSLGATLNLTDIAGGNANTTAGFAALKRRTAFSVYMEPGLKLFDRTLAYLKVGYEGASMHFDASTGSADQYIEGAGYGLGLRSFVDKHIYLQAEVKQVFYSSTNLPGQSNSFKSSGTQGLLGLGYQF</sequence>
<dbReference type="Proteomes" id="UP000260665">
    <property type="component" value="Unassembled WGS sequence"/>
</dbReference>
<reference evidence="5 6" key="1">
    <citation type="submission" date="2018-05" db="EMBL/GenBank/DDBJ databases">
        <title>Rhodoferax soyangensis sp.nov., isolated from an oligotrophic freshwater lake.</title>
        <authorList>
            <person name="Park M."/>
        </authorList>
    </citation>
    <scope>NUCLEOTIDE SEQUENCE [LARGE SCALE GENOMIC DNA]</scope>
    <source>
        <strain evidence="5 6">IMCC26218</strain>
    </source>
</reference>
<feature type="chain" id="PRO_5017812776" description="Outer membrane protein beta-barrel domain-containing protein" evidence="3">
    <location>
        <begin position="22"/>
        <end position="203"/>
    </location>
</feature>
<evidence type="ECO:0000313" key="6">
    <source>
        <dbReference type="Proteomes" id="UP000260665"/>
    </source>
</evidence>
<keyword evidence="6" id="KW-1185">Reference proteome</keyword>
<dbReference type="AlphaFoldDB" id="A0A3E1RBJ4"/>
<evidence type="ECO:0000256" key="1">
    <source>
        <dbReference type="ARBA" id="ARBA00004442"/>
    </source>
</evidence>
<comment type="caution">
    <text evidence="5">The sequence shown here is derived from an EMBL/GenBank/DDBJ whole genome shotgun (WGS) entry which is preliminary data.</text>
</comment>
<name>A0A3E1RBJ4_9BURK</name>
<dbReference type="RefSeq" id="WP_117178659.1">
    <property type="nucleotide sequence ID" value="NZ_QFZK01000010.1"/>
</dbReference>
<dbReference type="OrthoDB" id="8899598at2"/>
<dbReference type="InterPro" id="IPR027385">
    <property type="entry name" value="Beta-barrel_OMP"/>
</dbReference>
<feature type="domain" description="Outer membrane protein beta-barrel" evidence="4">
    <location>
        <begin position="8"/>
        <end position="203"/>
    </location>
</feature>
<comment type="subcellular location">
    <subcellularLocation>
        <location evidence="1">Cell outer membrane</location>
    </subcellularLocation>
</comment>
<evidence type="ECO:0000259" key="4">
    <source>
        <dbReference type="Pfam" id="PF13505"/>
    </source>
</evidence>
<accession>A0A3E1RBJ4</accession>